<keyword evidence="1" id="KW-0233">DNA recombination</keyword>
<reference evidence="3 4" key="1">
    <citation type="submission" date="2018-08" db="EMBL/GenBank/DDBJ databases">
        <title>A genome reference for cultivated species of the human gut microbiota.</title>
        <authorList>
            <person name="Zou Y."/>
            <person name="Xue W."/>
            <person name="Luo G."/>
        </authorList>
    </citation>
    <scope>NUCLEOTIDE SEQUENCE [LARGE SCALE GENOMIC DNA]</scope>
    <source>
        <strain evidence="3 4">AM29-25AC</strain>
    </source>
</reference>
<dbReference type="EMBL" id="QSJW01000014">
    <property type="protein sequence ID" value="RHE09644.1"/>
    <property type="molecule type" value="Genomic_DNA"/>
</dbReference>
<name>A0A396FRN4_9FIRM</name>
<protein>
    <submittedName>
        <fullName evidence="3">Site-specific integrase</fullName>
    </submittedName>
</protein>
<dbReference type="GO" id="GO:0015074">
    <property type="term" value="P:DNA integration"/>
    <property type="evidence" value="ECO:0007669"/>
    <property type="project" value="InterPro"/>
</dbReference>
<proteinExistence type="predicted"/>
<evidence type="ECO:0000259" key="2">
    <source>
        <dbReference type="PROSITE" id="PS51898"/>
    </source>
</evidence>
<dbReference type="PROSITE" id="PS51898">
    <property type="entry name" value="TYR_RECOMBINASE"/>
    <property type="match status" value="1"/>
</dbReference>
<dbReference type="GO" id="GO:0006310">
    <property type="term" value="P:DNA recombination"/>
    <property type="evidence" value="ECO:0007669"/>
    <property type="project" value="UniProtKB-KW"/>
</dbReference>
<evidence type="ECO:0000256" key="1">
    <source>
        <dbReference type="ARBA" id="ARBA00023172"/>
    </source>
</evidence>
<organism evidence="3 4">
    <name type="scientific">Blautia obeum</name>
    <dbReference type="NCBI Taxonomy" id="40520"/>
    <lineage>
        <taxon>Bacteria</taxon>
        <taxon>Bacillati</taxon>
        <taxon>Bacillota</taxon>
        <taxon>Clostridia</taxon>
        <taxon>Lachnospirales</taxon>
        <taxon>Lachnospiraceae</taxon>
        <taxon>Blautia</taxon>
    </lineage>
</organism>
<dbReference type="Pfam" id="PF00589">
    <property type="entry name" value="Phage_integrase"/>
    <property type="match status" value="1"/>
</dbReference>
<dbReference type="GO" id="GO:0003677">
    <property type="term" value="F:DNA binding"/>
    <property type="evidence" value="ECO:0007669"/>
    <property type="project" value="InterPro"/>
</dbReference>
<dbReference type="PANTHER" id="PTHR30349:SF64">
    <property type="entry name" value="PROPHAGE INTEGRASE INTD-RELATED"/>
    <property type="match status" value="1"/>
</dbReference>
<dbReference type="Gene3D" id="1.10.443.10">
    <property type="entry name" value="Intergrase catalytic core"/>
    <property type="match status" value="1"/>
</dbReference>
<dbReference type="Proteomes" id="UP000284644">
    <property type="component" value="Unassembled WGS sequence"/>
</dbReference>
<dbReference type="SUPFAM" id="SSF56349">
    <property type="entry name" value="DNA breaking-rejoining enzymes"/>
    <property type="match status" value="1"/>
</dbReference>
<dbReference type="AlphaFoldDB" id="A0A396FRN4"/>
<gene>
    <name evidence="3" type="ORF">DW767_17230</name>
</gene>
<dbReference type="InterPro" id="IPR011010">
    <property type="entry name" value="DNA_brk_join_enz"/>
</dbReference>
<comment type="caution">
    <text evidence="3">The sequence shown here is derived from an EMBL/GenBank/DDBJ whole genome shotgun (WGS) entry which is preliminary data.</text>
</comment>
<dbReference type="RefSeq" id="WP_117640289.1">
    <property type="nucleotide sequence ID" value="NZ_JAQDKV010000009.1"/>
</dbReference>
<evidence type="ECO:0000313" key="4">
    <source>
        <dbReference type="Proteomes" id="UP000284644"/>
    </source>
</evidence>
<dbReference type="PANTHER" id="PTHR30349">
    <property type="entry name" value="PHAGE INTEGRASE-RELATED"/>
    <property type="match status" value="1"/>
</dbReference>
<feature type="domain" description="Tyr recombinase" evidence="2">
    <location>
        <begin position="207"/>
        <end position="399"/>
    </location>
</feature>
<dbReference type="InterPro" id="IPR050090">
    <property type="entry name" value="Tyrosine_recombinase_XerCD"/>
</dbReference>
<dbReference type="InterPro" id="IPR013762">
    <property type="entry name" value="Integrase-like_cat_sf"/>
</dbReference>
<accession>A0A396FRN4</accession>
<dbReference type="CDD" id="cd01189">
    <property type="entry name" value="INT_ICEBs1_C_like"/>
    <property type="match status" value="1"/>
</dbReference>
<dbReference type="InterPro" id="IPR002104">
    <property type="entry name" value="Integrase_catalytic"/>
</dbReference>
<sequence>MCFSIEEQKILQYAMQNGIIDLADVSADVESMKRQEILEKYHYWQGTDGRFYFKYKDKISGKKKKISRASEQEIQEVILKFHAETAEKHTLVTTFEEWITEKIVCGELQESSVIKYKNNAKRFWAADRELAVNTDMKLLNDDMMEIYVKKTIHDLKLTSKGYSDFRTILMGVLKYAKRKKYTTYSIAAFFLDFVPGKNALTRTKIKSGTSCFKKSELKKLKNKLLENGTVRDLALLLQMYTGLRVGELTTLKSCDNVEKDKLLIRRTESSAIDPEKKCRITKIKETAKTDASDREMILTTECQEIIDLLKKINFGCEYLISDNGKRLTSKQINYHLQKRCKEIGIEPRSTHKLRRSYASMLLGAGVDTAVVTNQLGHTEIATTEKYYHYDIEDDAEKIQQINDTIAI</sequence>
<evidence type="ECO:0000313" key="3">
    <source>
        <dbReference type="EMBL" id="RHE09644.1"/>
    </source>
</evidence>